<dbReference type="RefSeq" id="WP_107297253.1">
    <property type="nucleotide sequence ID" value="NZ_PYMB01000001.1"/>
</dbReference>
<evidence type="ECO:0000313" key="3">
    <source>
        <dbReference type="EMBL" id="PSW16632.1"/>
    </source>
</evidence>
<feature type="transmembrane region" description="Helical" evidence="2">
    <location>
        <begin position="332"/>
        <end position="351"/>
    </location>
</feature>
<proteinExistence type="predicted"/>
<feature type="transmembrane region" description="Helical" evidence="2">
    <location>
        <begin position="889"/>
        <end position="909"/>
    </location>
</feature>
<evidence type="ECO:0000256" key="2">
    <source>
        <dbReference type="SAM" id="Phobius"/>
    </source>
</evidence>
<feature type="transmembrane region" description="Helical" evidence="2">
    <location>
        <begin position="429"/>
        <end position="450"/>
    </location>
</feature>
<dbReference type="Proteomes" id="UP000241346">
    <property type="component" value="Unassembled WGS sequence"/>
</dbReference>
<feature type="transmembrane region" description="Helical" evidence="2">
    <location>
        <begin position="961"/>
        <end position="980"/>
    </location>
</feature>
<comment type="caution">
    <text evidence="3">The sequence shown here is derived from an EMBL/GenBank/DDBJ whole genome shotgun (WGS) entry which is preliminary data.</text>
</comment>
<organism evidence="3 4">
    <name type="scientific">Photobacterium rosenbergii</name>
    <dbReference type="NCBI Taxonomy" id="294936"/>
    <lineage>
        <taxon>Bacteria</taxon>
        <taxon>Pseudomonadati</taxon>
        <taxon>Pseudomonadota</taxon>
        <taxon>Gammaproteobacteria</taxon>
        <taxon>Vibrionales</taxon>
        <taxon>Vibrionaceae</taxon>
        <taxon>Photobacterium</taxon>
    </lineage>
</organism>
<dbReference type="InterPro" id="IPR027463">
    <property type="entry name" value="AcrB_DN_DC_subdom"/>
</dbReference>
<dbReference type="PANTHER" id="PTHR32063">
    <property type="match status" value="1"/>
</dbReference>
<dbReference type="SUPFAM" id="SSF82866">
    <property type="entry name" value="Multidrug efflux transporter AcrB transmembrane domain"/>
    <property type="match status" value="2"/>
</dbReference>
<dbReference type="GO" id="GO:0042910">
    <property type="term" value="F:xenobiotic transmembrane transporter activity"/>
    <property type="evidence" value="ECO:0007669"/>
    <property type="project" value="TreeGrafter"/>
</dbReference>
<name>A0A2T3NMC7_9GAMM</name>
<dbReference type="OrthoDB" id="5287122at2"/>
<dbReference type="AlphaFoldDB" id="A0A2T3NMC7"/>
<dbReference type="Gene3D" id="1.20.1640.10">
    <property type="entry name" value="Multidrug efflux transporter AcrB transmembrane domain"/>
    <property type="match status" value="2"/>
</dbReference>
<protein>
    <submittedName>
        <fullName evidence="3">AcrB/AcrD/AcrF family protein</fullName>
    </submittedName>
</protein>
<dbReference type="SUPFAM" id="SSF82714">
    <property type="entry name" value="Multidrug efflux transporter AcrB TolC docking domain, DN and DC subdomains"/>
    <property type="match status" value="2"/>
</dbReference>
<feature type="transmembrane region" description="Helical" evidence="2">
    <location>
        <begin position="356"/>
        <end position="375"/>
    </location>
</feature>
<feature type="transmembrane region" description="Helical" evidence="2">
    <location>
        <begin position="992"/>
        <end position="1015"/>
    </location>
</feature>
<evidence type="ECO:0000313" key="4">
    <source>
        <dbReference type="Proteomes" id="UP000241346"/>
    </source>
</evidence>
<dbReference type="InterPro" id="IPR001036">
    <property type="entry name" value="Acrflvin-R"/>
</dbReference>
<dbReference type="Gene3D" id="3.30.2090.10">
    <property type="entry name" value="Multidrug efflux transporter AcrB TolC docking domain, DN and DC subdomains"/>
    <property type="match status" value="2"/>
</dbReference>
<reference evidence="3 4" key="1">
    <citation type="submission" date="2018-03" db="EMBL/GenBank/DDBJ databases">
        <title>Whole genome sequencing of Histamine producing bacteria.</title>
        <authorList>
            <person name="Butler K."/>
        </authorList>
    </citation>
    <scope>NUCLEOTIDE SEQUENCE [LARGE SCALE GENOMIC DNA]</scope>
    <source>
        <strain evidence="3 4">DSM 19138</strain>
    </source>
</reference>
<feature type="transmembrane region" description="Helical" evidence="2">
    <location>
        <begin position="456"/>
        <end position="480"/>
    </location>
</feature>
<feature type="compositionally biased region" description="Basic and acidic residues" evidence="1">
    <location>
        <begin position="1034"/>
        <end position="1052"/>
    </location>
</feature>
<dbReference type="EMBL" id="PYMB01000001">
    <property type="protein sequence ID" value="PSW16632.1"/>
    <property type="molecule type" value="Genomic_DNA"/>
</dbReference>
<feature type="transmembrane region" description="Helical" evidence="2">
    <location>
        <begin position="863"/>
        <end position="882"/>
    </location>
</feature>
<dbReference type="Pfam" id="PF00873">
    <property type="entry name" value="ACR_tran"/>
    <property type="match status" value="1"/>
</dbReference>
<keyword evidence="2" id="KW-1133">Transmembrane helix</keyword>
<sequence length="1052" mass="115508">MKNRRGAIAWMAGNGVTPNLLMLFFIIGGLLMAWQIKKEVYPNYQHNSIRIWVHYPGSTPAEMEQGVTLPIENAINGIEGIKEIHGWANSAGSNLTAELMNGVDAERVLREVESAVNRAPLPAGAEKPRIFRNETRDQSFELVLYGDADLIALKETSTEIRNILLSSPGITQVEIGGFSKYEVQVQVDSLTLQQYGLGLDDIANSISRHAINQSGGRLETAGGDILLQIDESRGWAEDFSDIVVMQTPTGSKRYLEDIATIRDGFANRHNRNFYNGYPSASIRIYRIADQTPVSISESVYALMPELEASLQPGISLEVVDDDAVIYQQRMSLLLKNAFSGLLLVLLVLALFLDVRLAFWVTVGIPTAFLGAVLFLPSMDVSINMISMFAFIIALGIVVDDAIIAGENIHEKMSQGMRFTDAAIEGAKDIATPLTFSILTNIVAFIPIWFLPGTLGLTFKVVPIVVAAVFIISWVEALFILPAHVAHIDYRHPPRWTRPFNAVQSKVDVGLQWFIRRIYKPALKHLLAGRYIVVATGFAMLISSIAYISGGHMGFTTMPRVEAEFSVARAFMPVGSSAEEAEMVKEQLENAAKEVVASNGGKELAKGISSRIWSRDGEYVVMTRIFLQPGEDRALSTRQVSAQWRELTGEVPAANAVRFSATGNGPGADVAGVTLELTHRNTHALRAASEELTEILGNYAGIVDIENSFMSGSQQIRLALRPEGKSMGLTEQSLIRQIRHAFSGVRAIRQQRGSDEVDVKVQLPDWQRASVYHLEQLPIKVGDQFIPLSQIADVYREYSASAIHRRDGQRRISVSADITPSSEAMNLTQTLRREVLPVLEEKYPGLDIGFRGDQAEQKESLESLAINGALVMLALYCLLAIPFKSYTQPLIIMTIIPFGLIGAVLGHVLLGYVMSIVSLLGILALSGVVINDSLILVTEVNRNRDAGKPLAEAIINGSARRFRPIMLTTLTTFGGLAPMILETSNQAQLMIPMAISLGFGILFATLITLVLLPCLYHALEDIKAFFQFGSEPQETEQRTDHDTPAIEDISHAA</sequence>
<dbReference type="GO" id="GO:0005886">
    <property type="term" value="C:plasma membrane"/>
    <property type="evidence" value="ECO:0007669"/>
    <property type="project" value="TreeGrafter"/>
</dbReference>
<dbReference type="Gene3D" id="3.30.70.1430">
    <property type="entry name" value="Multidrug efflux transporter AcrB pore domain"/>
    <property type="match status" value="2"/>
</dbReference>
<keyword evidence="2" id="KW-0812">Transmembrane</keyword>
<feature type="transmembrane region" description="Helical" evidence="2">
    <location>
        <begin position="525"/>
        <end position="547"/>
    </location>
</feature>
<dbReference type="Gene3D" id="3.30.70.1320">
    <property type="entry name" value="Multidrug efflux transporter AcrB pore domain like"/>
    <property type="match status" value="1"/>
</dbReference>
<gene>
    <name evidence="3" type="ORF">C9J01_06455</name>
</gene>
<accession>A0A2T3NMC7</accession>
<evidence type="ECO:0000256" key="1">
    <source>
        <dbReference type="SAM" id="MobiDB-lite"/>
    </source>
</evidence>
<dbReference type="SUPFAM" id="SSF82693">
    <property type="entry name" value="Multidrug efflux transporter AcrB pore domain, PN1, PN2, PC1 and PC2 subdomains"/>
    <property type="match status" value="2"/>
</dbReference>
<keyword evidence="2" id="KW-0472">Membrane</keyword>
<feature type="region of interest" description="Disordered" evidence="1">
    <location>
        <begin position="1032"/>
        <end position="1052"/>
    </location>
</feature>
<dbReference type="Gene3D" id="3.30.70.1440">
    <property type="entry name" value="Multidrug efflux transporter AcrB pore domain"/>
    <property type="match status" value="1"/>
</dbReference>
<feature type="transmembrane region" description="Helical" evidence="2">
    <location>
        <begin position="387"/>
        <end position="408"/>
    </location>
</feature>
<dbReference type="PANTHER" id="PTHR32063:SF33">
    <property type="entry name" value="RND SUPERFAMILY EFFLUX PUMP PERMEASE COMPONENT"/>
    <property type="match status" value="1"/>
</dbReference>
<dbReference type="PRINTS" id="PR00702">
    <property type="entry name" value="ACRIFLAVINRP"/>
</dbReference>
<feature type="transmembrane region" description="Helical" evidence="2">
    <location>
        <begin position="915"/>
        <end position="940"/>
    </location>
</feature>
<feature type="transmembrane region" description="Helical" evidence="2">
    <location>
        <begin position="7"/>
        <end position="34"/>
    </location>
</feature>